<organism evidence="1 2">
    <name type="scientific">Tropicimonas aquimaris</name>
    <dbReference type="NCBI Taxonomy" id="914152"/>
    <lineage>
        <taxon>Bacteria</taxon>
        <taxon>Pseudomonadati</taxon>
        <taxon>Pseudomonadota</taxon>
        <taxon>Alphaproteobacteria</taxon>
        <taxon>Rhodobacterales</taxon>
        <taxon>Roseobacteraceae</taxon>
        <taxon>Tropicimonas</taxon>
    </lineage>
</organism>
<evidence type="ECO:0000313" key="1">
    <source>
        <dbReference type="EMBL" id="MFD0981519.1"/>
    </source>
</evidence>
<proteinExistence type="predicted"/>
<feature type="non-terminal residue" evidence="1">
    <location>
        <position position="1"/>
    </location>
</feature>
<accession>A0ABW3ITY5</accession>
<dbReference type="Proteomes" id="UP001597108">
    <property type="component" value="Unassembled WGS sequence"/>
</dbReference>
<dbReference type="EMBL" id="JBHTJT010000042">
    <property type="protein sequence ID" value="MFD0981519.1"/>
    <property type="molecule type" value="Genomic_DNA"/>
</dbReference>
<evidence type="ECO:0000313" key="2">
    <source>
        <dbReference type="Proteomes" id="UP001597108"/>
    </source>
</evidence>
<comment type="caution">
    <text evidence="1">The sequence shown here is derived from an EMBL/GenBank/DDBJ whole genome shotgun (WGS) entry which is preliminary data.</text>
</comment>
<reference evidence="2" key="1">
    <citation type="journal article" date="2019" name="Int. J. Syst. Evol. Microbiol.">
        <title>The Global Catalogue of Microorganisms (GCM) 10K type strain sequencing project: providing services to taxonomists for standard genome sequencing and annotation.</title>
        <authorList>
            <consortium name="The Broad Institute Genomics Platform"/>
            <consortium name="The Broad Institute Genome Sequencing Center for Infectious Disease"/>
            <person name="Wu L."/>
            <person name="Ma J."/>
        </authorList>
    </citation>
    <scope>NUCLEOTIDE SEQUENCE [LARGE SCALE GENOMIC DNA]</scope>
    <source>
        <strain evidence="2">CCUG 60524</strain>
    </source>
</reference>
<name>A0ABW3ITY5_9RHOB</name>
<dbReference type="RefSeq" id="WP_386076573.1">
    <property type="nucleotide sequence ID" value="NZ_JBHTJT010000042.1"/>
</dbReference>
<protein>
    <submittedName>
        <fullName evidence="1">Uncharacterized protein</fullName>
    </submittedName>
</protein>
<sequence>TGERCKSPAVNGWNVCRMHGAGGGHKAGPTHPSWKHGMRSREWVETRKYINQLARETREIDAMIEPEREQ</sequence>
<keyword evidence="2" id="KW-1185">Reference proteome</keyword>
<gene>
    <name evidence="1" type="ORF">ACFQ2S_17945</name>
</gene>